<keyword evidence="1" id="KW-0472">Membrane</keyword>
<evidence type="ECO:0000313" key="3">
    <source>
        <dbReference type="Proteomes" id="UP000469440"/>
    </source>
</evidence>
<dbReference type="AlphaFoldDB" id="A0A6N8I1T5"/>
<keyword evidence="1" id="KW-1133">Transmembrane helix</keyword>
<comment type="caution">
    <text evidence="2">The sequence shown here is derived from an EMBL/GenBank/DDBJ whole genome shotgun (WGS) entry which is preliminary data.</text>
</comment>
<gene>
    <name evidence="2" type="ORF">CAFE_25630</name>
</gene>
<dbReference type="OrthoDB" id="1859701at2"/>
<protein>
    <submittedName>
        <fullName evidence="2">Uncharacterized protein</fullName>
    </submittedName>
</protein>
<keyword evidence="3" id="KW-1185">Reference proteome</keyword>
<dbReference type="EMBL" id="VWXL01000075">
    <property type="protein sequence ID" value="MVB11835.1"/>
    <property type="molecule type" value="Genomic_DNA"/>
</dbReference>
<evidence type="ECO:0000313" key="2">
    <source>
        <dbReference type="EMBL" id="MVB11835.1"/>
    </source>
</evidence>
<sequence>MPDIAQEALDSAKSAHHRIDGLEDEIKDIRGLTAAMARMDQKVDGLDSDVKEIKTDVKAITARPAQKWDWFTKAIITALATGLVAAILALIFK</sequence>
<evidence type="ECO:0000256" key="1">
    <source>
        <dbReference type="SAM" id="Phobius"/>
    </source>
</evidence>
<reference evidence="2 3" key="1">
    <citation type="submission" date="2019-09" db="EMBL/GenBank/DDBJ databases">
        <title>Genome sequence of Clostridium sp. EA1.</title>
        <authorList>
            <person name="Poehlein A."/>
            <person name="Bengelsdorf F.R."/>
            <person name="Daniel R."/>
        </authorList>
    </citation>
    <scope>NUCLEOTIDE SEQUENCE [LARGE SCALE GENOMIC DNA]</scope>
    <source>
        <strain evidence="2 3">EA1</strain>
    </source>
</reference>
<name>A0A6N8I1T5_9FIRM</name>
<accession>A0A6N8I1T5</accession>
<keyword evidence="1" id="KW-0812">Transmembrane</keyword>
<feature type="transmembrane region" description="Helical" evidence="1">
    <location>
        <begin position="70"/>
        <end position="92"/>
    </location>
</feature>
<dbReference type="Proteomes" id="UP000469440">
    <property type="component" value="Unassembled WGS sequence"/>
</dbReference>
<dbReference type="RefSeq" id="WP_156990899.1">
    <property type="nucleotide sequence ID" value="NZ_VWXL01000075.1"/>
</dbReference>
<organism evidence="2 3">
    <name type="scientific">Caproicibacter fermentans</name>
    <dbReference type="NCBI Taxonomy" id="2576756"/>
    <lineage>
        <taxon>Bacteria</taxon>
        <taxon>Bacillati</taxon>
        <taxon>Bacillota</taxon>
        <taxon>Clostridia</taxon>
        <taxon>Eubacteriales</taxon>
        <taxon>Acutalibacteraceae</taxon>
        <taxon>Caproicibacter</taxon>
    </lineage>
</organism>
<proteinExistence type="predicted"/>